<dbReference type="PROSITE" id="PS00132">
    <property type="entry name" value="CARBOXYPEPT_ZN_1"/>
    <property type="match status" value="1"/>
</dbReference>
<proteinExistence type="inferred from homology"/>
<evidence type="ECO:0000256" key="2">
    <source>
        <dbReference type="ARBA" id="ARBA00005988"/>
    </source>
</evidence>
<dbReference type="EMBL" id="WNYA01001523">
    <property type="protein sequence ID" value="KAG8545609.1"/>
    <property type="molecule type" value="Genomic_DNA"/>
</dbReference>
<comment type="similarity">
    <text evidence="2 11">Belongs to the peptidase M14 family.</text>
</comment>
<keyword evidence="4" id="KW-0645">Protease</keyword>
<dbReference type="InterPro" id="IPR057246">
    <property type="entry name" value="CARBOXYPEPT_ZN_1"/>
</dbReference>
<evidence type="ECO:0000256" key="11">
    <source>
        <dbReference type="PROSITE-ProRule" id="PRU01379"/>
    </source>
</evidence>
<dbReference type="Gene3D" id="3.40.630.10">
    <property type="entry name" value="Zn peptidases"/>
    <property type="match status" value="1"/>
</dbReference>
<dbReference type="GO" id="GO:0006508">
    <property type="term" value="P:proteolysis"/>
    <property type="evidence" value="ECO:0007669"/>
    <property type="project" value="UniProtKB-KW"/>
</dbReference>
<comment type="cofactor">
    <cofactor evidence="1">
        <name>Zn(2+)</name>
        <dbReference type="ChEBI" id="CHEBI:29105"/>
    </cofactor>
</comment>
<organism evidence="14 15">
    <name type="scientific">Engystomops pustulosus</name>
    <name type="common">Tungara frog</name>
    <name type="synonym">Physalaemus pustulosus</name>
    <dbReference type="NCBI Taxonomy" id="76066"/>
    <lineage>
        <taxon>Eukaryota</taxon>
        <taxon>Metazoa</taxon>
        <taxon>Chordata</taxon>
        <taxon>Craniata</taxon>
        <taxon>Vertebrata</taxon>
        <taxon>Euteleostomi</taxon>
        <taxon>Amphibia</taxon>
        <taxon>Batrachia</taxon>
        <taxon>Anura</taxon>
        <taxon>Neobatrachia</taxon>
        <taxon>Hyloidea</taxon>
        <taxon>Leptodactylidae</taxon>
        <taxon>Leiuperinae</taxon>
        <taxon>Engystomops</taxon>
    </lineage>
</organism>
<evidence type="ECO:0000259" key="13">
    <source>
        <dbReference type="PROSITE" id="PS52035"/>
    </source>
</evidence>
<comment type="caution">
    <text evidence="14">The sequence shown here is derived from an EMBL/GenBank/DDBJ whole genome shotgun (WGS) entry which is preliminary data.</text>
</comment>
<dbReference type="SUPFAM" id="SSF53187">
    <property type="entry name" value="Zn-dependent exopeptidases"/>
    <property type="match status" value="1"/>
</dbReference>
<dbReference type="SMART" id="SM00631">
    <property type="entry name" value="Zn_pept"/>
    <property type="match status" value="1"/>
</dbReference>
<dbReference type="FunFam" id="3.30.70.340:FF:000002">
    <property type="entry name" value="Carboxypeptidase A"/>
    <property type="match status" value="1"/>
</dbReference>
<evidence type="ECO:0000256" key="5">
    <source>
        <dbReference type="ARBA" id="ARBA00022723"/>
    </source>
</evidence>
<dbReference type="PROSITE" id="PS52035">
    <property type="entry name" value="PEPTIDASE_M14"/>
    <property type="match status" value="1"/>
</dbReference>
<dbReference type="Gene3D" id="3.30.70.340">
    <property type="entry name" value="Metallocarboxypeptidase-like"/>
    <property type="match status" value="1"/>
</dbReference>
<evidence type="ECO:0000256" key="12">
    <source>
        <dbReference type="SAM" id="SignalP"/>
    </source>
</evidence>
<dbReference type="PANTHER" id="PTHR11705">
    <property type="entry name" value="PROTEASE FAMILY M14 CARBOXYPEPTIDASE A,B"/>
    <property type="match status" value="1"/>
</dbReference>
<evidence type="ECO:0000313" key="15">
    <source>
        <dbReference type="Proteomes" id="UP000824782"/>
    </source>
</evidence>
<keyword evidence="9" id="KW-0482">Metalloprotease</keyword>
<dbReference type="SUPFAM" id="SSF54897">
    <property type="entry name" value="Protease propeptides/inhibitors"/>
    <property type="match status" value="1"/>
</dbReference>
<dbReference type="Pfam" id="PF00246">
    <property type="entry name" value="Peptidase_M14"/>
    <property type="match status" value="1"/>
</dbReference>
<evidence type="ECO:0000256" key="9">
    <source>
        <dbReference type="ARBA" id="ARBA00023049"/>
    </source>
</evidence>
<dbReference type="FunFam" id="3.40.630.10:FF:000084">
    <property type="entry name" value="Carboxypeptidase B2"/>
    <property type="match status" value="1"/>
</dbReference>
<keyword evidence="15" id="KW-1185">Reference proteome</keyword>
<dbReference type="InterPro" id="IPR036990">
    <property type="entry name" value="M14A-like_propep"/>
</dbReference>
<dbReference type="AlphaFoldDB" id="A0AAV6ZE10"/>
<keyword evidence="10" id="KW-1015">Disulfide bond</keyword>
<dbReference type="GO" id="GO:0004181">
    <property type="term" value="F:metallocarboxypeptidase activity"/>
    <property type="evidence" value="ECO:0007669"/>
    <property type="project" value="InterPro"/>
</dbReference>
<evidence type="ECO:0000256" key="10">
    <source>
        <dbReference type="ARBA" id="ARBA00023157"/>
    </source>
</evidence>
<feature type="signal peptide" evidence="12">
    <location>
        <begin position="1"/>
        <end position="20"/>
    </location>
</feature>
<comment type="caution">
    <text evidence="11">Lacks conserved residue(s) required for the propagation of feature annotation.</text>
</comment>
<keyword evidence="3" id="KW-0121">Carboxypeptidase</keyword>
<dbReference type="GO" id="GO:0008270">
    <property type="term" value="F:zinc ion binding"/>
    <property type="evidence" value="ECO:0007669"/>
    <property type="project" value="InterPro"/>
</dbReference>
<dbReference type="PANTHER" id="PTHR11705:SF19">
    <property type="entry name" value="CARBOXYPEPTIDASE O"/>
    <property type="match status" value="1"/>
</dbReference>
<keyword evidence="7" id="KW-0378">Hydrolase</keyword>
<dbReference type="InterPro" id="IPR000834">
    <property type="entry name" value="Peptidase_M14"/>
</dbReference>
<keyword evidence="6 12" id="KW-0732">Signal</keyword>
<evidence type="ECO:0000256" key="8">
    <source>
        <dbReference type="ARBA" id="ARBA00022833"/>
    </source>
</evidence>
<evidence type="ECO:0000256" key="1">
    <source>
        <dbReference type="ARBA" id="ARBA00001947"/>
    </source>
</evidence>
<dbReference type="Pfam" id="PF02244">
    <property type="entry name" value="Propep_M14"/>
    <property type="match status" value="1"/>
</dbReference>
<accession>A0AAV6ZE10</accession>
<feature type="domain" description="Peptidase M14" evidence="13">
    <location>
        <begin position="126"/>
        <end position="252"/>
    </location>
</feature>
<evidence type="ECO:0000313" key="14">
    <source>
        <dbReference type="EMBL" id="KAG8545609.1"/>
    </source>
</evidence>
<protein>
    <recommendedName>
        <fullName evidence="13">Peptidase M14 domain-containing protein</fullName>
    </recommendedName>
</protein>
<evidence type="ECO:0000256" key="7">
    <source>
        <dbReference type="ARBA" id="ARBA00022801"/>
    </source>
</evidence>
<gene>
    <name evidence="14" type="ORF">GDO81_020601</name>
</gene>
<keyword evidence="5" id="KW-0479">Metal-binding</keyword>
<reference evidence="14" key="1">
    <citation type="thesis" date="2020" institute="ProQuest LLC" country="789 East Eisenhower Parkway, Ann Arbor, MI, USA">
        <title>Comparative Genomics and Chromosome Evolution.</title>
        <authorList>
            <person name="Mudd A.B."/>
        </authorList>
    </citation>
    <scope>NUCLEOTIDE SEQUENCE</scope>
    <source>
        <strain evidence="14">237g6f4</strain>
        <tissue evidence="14">Blood</tissue>
    </source>
</reference>
<name>A0AAV6ZE10_ENGPU</name>
<evidence type="ECO:0000256" key="3">
    <source>
        <dbReference type="ARBA" id="ARBA00022645"/>
    </source>
</evidence>
<sequence>MKSVACIICLLGSLLHEGFGLKVQYNGDEVLKIVPQNAQHAQYLQDITTELLLDLWKPPTPEAIHAGGEVHLRIPSSHVNQIKDSLLQYNIPHNVLIDNVQQLVDLHKVNEKTTTKVSLETYNYTKYHPMDEIYEWMEQIKQRHGDVVTKHYLGQTYERRSIYYFRIGYPSDKKKKIMFVDCGFHAREWISVAFCQWFVNEIVSTHRSNTVLNNVLKEVDLYIVPIFNVDGYIYTWTTVRELHGIHCISFIY</sequence>
<evidence type="ECO:0000256" key="4">
    <source>
        <dbReference type="ARBA" id="ARBA00022670"/>
    </source>
</evidence>
<dbReference type="Proteomes" id="UP000824782">
    <property type="component" value="Unassembled WGS sequence"/>
</dbReference>
<keyword evidence="8" id="KW-0862">Zinc</keyword>
<feature type="chain" id="PRO_5043720104" description="Peptidase M14 domain-containing protein" evidence="12">
    <location>
        <begin position="21"/>
        <end position="252"/>
    </location>
</feature>
<dbReference type="InterPro" id="IPR003146">
    <property type="entry name" value="M14A_act_pep"/>
</dbReference>
<evidence type="ECO:0000256" key="6">
    <source>
        <dbReference type="ARBA" id="ARBA00022729"/>
    </source>
</evidence>
<dbReference type="GO" id="GO:0005615">
    <property type="term" value="C:extracellular space"/>
    <property type="evidence" value="ECO:0007669"/>
    <property type="project" value="TreeGrafter"/>
</dbReference>